<dbReference type="Pfam" id="PF09668">
    <property type="entry name" value="Asp_protease"/>
    <property type="match status" value="1"/>
</dbReference>
<dbReference type="InterPro" id="IPR021109">
    <property type="entry name" value="Peptidase_aspartic_dom_sf"/>
</dbReference>
<dbReference type="InterPro" id="IPR015940">
    <property type="entry name" value="UBA"/>
</dbReference>
<keyword evidence="6" id="KW-0378">Hydrolase</keyword>
<keyword evidence="5" id="KW-0064">Aspartyl protease</keyword>
<comment type="caution">
    <text evidence="10">The sequence shown here is derived from an EMBL/GenBank/DDBJ whole genome shotgun (WGS) entry which is preliminary data.</text>
</comment>
<evidence type="ECO:0000256" key="6">
    <source>
        <dbReference type="ARBA" id="ARBA00022801"/>
    </source>
</evidence>
<dbReference type="SUPFAM" id="SSF46934">
    <property type="entry name" value="UBA-like"/>
    <property type="match status" value="1"/>
</dbReference>
<dbReference type="PANTHER" id="PTHR12917">
    <property type="entry name" value="ASPARTYL PROTEASE DDI-RELATED"/>
    <property type="match status" value="1"/>
</dbReference>
<name>A0A1V9YC23_ACHHY</name>
<dbReference type="Pfam" id="PF00627">
    <property type="entry name" value="UBA"/>
    <property type="match status" value="1"/>
</dbReference>
<dbReference type="InterPro" id="IPR033882">
    <property type="entry name" value="DDI1_N"/>
</dbReference>
<keyword evidence="4" id="KW-0645">Protease</keyword>
<comment type="similarity">
    <text evidence="2">Belongs to the DDI1 family.</text>
</comment>
<protein>
    <submittedName>
        <fullName evidence="10">DNA damage-inducible protein 1</fullName>
    </submittedName>
</protein>
<evidence type="ECO:0000256" key="2">
    <source>
        <dbReference type="ARBA" id="ARBA00009136"/>
    </source>
</evidence>
<keyword evidence="3" id="KW-0963">Cytoplasm</keyword>
<feature type="region of interest" description="Disordered" evidence="7">
    <location>
        <begin position="349"/>
        <end position="379"/>
    </location>
</feature>
<dbReference type="Gene3D" id="2.40.70.10">
    <property type="entry name" value="Acid Proteases"/>
    <property type="match status" value="1"/>
</dbReference>
<sequence>MQLTVTYEEHLLQVEVDAADPIENLKAIIEAEINLPMDRQILVLNGRQLNPDITVGQAGIQNNDLILVTSAAVAPAAPAINRLGMPAAQARAGMTLQDIPANCSAELLIDIMRLNPQLLRQVETGNPPMAEAIKSNNVSEVRMLLMKQHMEVAARKYQEEQELLAINANPFSEEAQAKIEEAIRLGNVQQNMEIAMEEMPEAFGRVCMLYIPTEVNGTPVKAFVDSGAQSTIMSSSCAERCGIMRLVDRRYAGQAVGVGTAKIIGRVHMAELKIGNIFYNCSFTILDQQVWHLNTSIGLTGTRTQGVDFLFGLDMLKRHQCCIDLHRNTLVLRDGAGSHEVSFLPEHEIPSGEIGAPQSPAPVPAAAPSMPTPAAPGLTPDQAAKVAQLEALGFPATPAVQALQSCNWNVDVAAGLLFENQ</sequence>
<dbReference type="CDD" id="cd05479">
    <property type="entry name" value="RP_DDI"/>
    <property type="match status" value="1"/>
</dbReference>
<keyword evidence="11" id="KW-1185">Reference proteome</keyword>
<evidence type="ECO:0000313" key="11">
    <source>
        <dbReference type="Proteomes" id="UP000243579"/>
    </source>
</evidence>
<dbReference type="SUPFAM" id="SSF54236">
    <property type="entry name" value="Ubiquitin-like"/>
    <property type="match status" value="1"/>
</dbReference>
<accession>A0A1V9YC23</accession>
<evidence type="ECO:0000256" key="1">
    <source>
        <dbReference type="ARBA" id="ARBA00004496"/>
    </source>
</evidence>
<dbReference type="AlphaFoldDB" id="A0A1V9YC23"/>
<dbReference type="STRING" id="1202772.A0A1V9YC23"/>
<proteinExistence type="inferred from homology"/>
<dbReference type="PANTHER" id="PTHR12917:SF1">
    <property type="entry name" value="AT13091P"/>
    <property type="match status" value="1"/>
</dbReference>
<dbReference type="Pfam" id="PF00240">
    <property type="entry name" value="ubiquitin"/>
    <property type="match status" value="1"/>
</dbReference>
<dbReference type="EMBL" id="JNBR01002250">
    <property type="protein sequence ID" value="OQR83247.1"/>
    <property type="molecule type" value="Genomic_DNA"/>
</dbReference>
<dbReference type="Gene3D" id="3.10.20.90">
    <property type="entry name" value="Phosphatidylinositol 3-kinase Catalytic Subunit, Chain A, domain 1"/>
    <property type="match status" value="1"/>
</dbReference>
<dbReference type="Proteomes" id="UP000243579">
    <property type="component" value="Unassembled WGS sequence"/>
</dbReference>
<dbReference type="GO" id="GO:0004190">
    <property type="term" value="F:aspartic-type endopeptidase activity"/>
    <property type="evidence" value="ECO:0007669"/>
    <property type="project" value="UniProtKB-KW"/>
</dbReference>
<evidence type="ECO:0000256" key="3">
    <source>
        <dbReference type="ARBA" id="ARBA00022490"/>
    </source>
</evidence>
<dbReference type="InterPro" id="IPR019103">
    <property type="entry name" value="Peptidase_aspartic_DDI1-type"/>
</dbReference>
<evidence type="ECO:0000256" key="5">
    <source>
        <dbReference type="ARBA" id="ARBA00022750"/>
    </source>
</evidence>
<reference evidence="10 11" key="1">
    <citation type="journal article" date="2014" name="Genome Biol. Evol.">
        <title>The secreted proteins of Achlya hypogyna and Thraustotheca clavata identify the ancestral oomycete secretome and reveal gene acquisitions by horizontal gene transfer.</title>
        <authorList>
            <person name="Misner I."/>
            <person name="Blouin N."/>
            <person name="Leonard G."/>
            <person name="Richards T.A."/>
            <person name="Lane C.E."/>
        </authorList>
    </citation>
    <scope>NUCLEOTIDE SEQUENCE [LARGE SCALE GENOMIC DNA]</scope>
    <source>
        <strain evidence="10 11">ATCC 48635</strain>
    </source>
</reference>
<dbReference type="SMART" id="SM00213">
    <property type="entry name" value="UBQ"/>
    <property type="match status" value="1"/>
</dbReference>
<dbReference type="InterPro" id="IPR009060">
    <property type="entry name" value="UBA-like_sf"/>
</dbReference>
<dbReference type="SMART" id="SM00165">
    <property type="entry name" value="UBA"/>
    <property type="match status" value="1"/>
</dbReference>
<dbReference type="PROSITE" id="PS50030">
    <property type="entry name" value="UBA"/>
    <property type="match status" value="1"/>
</dbReference>
<dbReference type="SUPFAM" id="SSF50630">
    <property type="entry name" value="Acid proteases"/>
    <property type="match status" value="1"/>
</dbReference>
<comment type="subcellular location">
    <subcellularLocation>
        <location evidence="1">Cytoplasm</location>
    </subcellularLocation>
</comment>
<dbReference type="InterPro" id="IPR000626">
    <property type="entry name" value="Ubiquitin-like_dom"/>
</dbReference>
<evidence type="ECO:0000313" key="10">
    <source>
        <dbReference type="EMBL" id="OQR83247.1"/>
    </source>
</evidence>
<dbReference type="InterPro" id="IPR029071">
    <property type="entry name" value="Ubiquitin-like_domsf"/>
</dbReference>
<feature type="compositionally biased region" description="Pro residues" evidence="7">
    <location>
        <begin position="359"/>
        <end position="374"/>
    </location>
</feature>
<dbReference type="GO" id="GO:0006508">
    <property type="term" value="P:proteolysis"/>
    <property type="evidence" value="ECO:0007669"/>
    <property type="project" value="UniProtKB-KW"/>
</dbReference>
<evidence type="ECO:0000256" key="7">
    <source>
        <dbReference type="SAM" id="MobiDB-lite"/>
    </source>
</evidence>
<evidence type="ECO:0000256" key="4">
    <source>
        <dbReference type="ARBA" id="ARBA00022670"/>
    </source>
</evidence>
<organism evidence="10 11">
    <name type="scientific">Achlya hypogyna</name>
    <name type="common">Oomycete</name>
    <name type="synonym">Protoachlya hypogyna</name>
    <dbReference type="NCBI Taxonomy" id="1202772"/>
    <lineage>
        <taxon>Eukaryota</taxon>
        <taxon>Sar</taxon>
        <taxon>Stramenopiles</taxon>
        <taxon>Oomycota</taxon>
        <taxon>Saprolegniomycetes</taxon>
        <taxon>Saprolegniales</taxon>
        <taxon>Achlyaceae</taxon>
        <taxon>Achlya</taxon>
    </lineage>
</organism>
<dbReference type="OrthoDB" id="1047367at2759"/>
<feature type="domain" description="UBA" evidence="8">
    <location>
        <begin position="379"/>
        <end position="420"/>
    </location>
</feature>
<gene>
    <name evidence="10" type="ORF">ACHHYP_14927</name>
</gene>
<dbReference type="GO" id="GO:0005737">
    <property type="term" value="C:cytoplasm"/>
    <property type="evidence" value="ECO:0007669"/>
    <property type="project" value="UniProtKB-SubCell"/>
</dbReference>
<evidence type="ECO:0000259" key="9">
    <source>
        <dbReference type="PROSITE" id="PS50053"/>
    </source>
</evidence>
<feature type="domain" description="Ubiquitin-like" evidence="9">
    <location>
        <begin position="1"/>
        <end position="68"/>
    </location>
</feature>
<evidence type="ECO:0000259" key="8">
    <source>
        <dbReference type="PROSITE" id="PS50030"/>
    </source>
</evidence>
<dbReference type="CDD" id="cd01796">
    <property type="entry name" value="Ubl_Ddi1_like"/>
    <property type="match status" value="1"/>
</dbReference>
<dbReference type="PROSITE" id="PS50053">
    <property type="entry name" value="UBIQUITIN_2"/>
    <property type="match status" value="1"/>
</dbReference>
<dbReference type="Gene3D" id="1.10.8.10">
    <property type="entry name" value="DNA helicase RuvA subunit, C-terminal domain"/>
    <property type="match status" value="1"/>
</dbReference>